<dbReference type="Proteomes" id="UP000265520">
    <property type="component" value="Unassembled WGS sequence"/>
</dbReference>
<gene>
    <name evidence="3" type="ORF">A2U01_0004588</name>
</gene>
<dbReference type="InterPro" id="IPR044974">
    <property type="entry name" value="Disease_R_plants"/>
</dbReference>
<accession>A0A392M8F4</accession>
<sequence>LPLALEVVGSNLFSKRIEEWKSTLDQYKKTNKVIQKILKVSFDGLEEDEKRVFLDISCCFKGHTVKEVEDILSAHHGEYMKYAMRVLVLIKIDSTNCVTLHDLIENMGKVIVRQESPEEPGKRSRLWFHKDAVEVLEANLGTSQIEIMYLDIPLYEEVVEWKGDEFKKMENLKTLIIKNGLFSKGPEHLPNSLRVLEWSGYPSQHIPSDFCPRKLSICKLPASCLTLFELHGSLKACVVI</sequence>
<dbReference type="InterPro" id="IPR042197">
    <property type="entry name" value="Apaf_helical"/>
</dbReference>
<organism evidence="3 4">
    <name type="scientific">Trifolium medium</name>
    <dbReference type="NCBI Taxonomy" id="97028"/>
    <lineage>
        <taxon>Eukaryota</taxon>
        <taxon>Viridiplantae</taxon>
        <taxon>Streptophyta</taxon>
        <taxon>Embryophyta</taxon>
        <taxon>Tracheophyta</taxon>
        <taxon>Spermatophyta</taxon>
        <taxon>Magnoliopsida</taxon>
        <taxon>eudicotyledons</taxon>
        <taxon>Gunneridae</taxon>
        <taxon>Pentapetalae</taxon>
        <taxon>rosids</taxon>
        <taxon>fabids</taxon>
        <taxon>Fabales</taxon>
        <taxon>Fabaceae</taxon>
        <taxon>Papilionoideae</taxon>
        <taxon>50 kb inversion clade</taxon>
        <taxon>NPAAA clade</taxon>
        <taxon>Hologalegina</taxon>
        <taxon>IRL clade</taxon>
        <taxon>Trifolieae</taxon>
        <taxon>Trifolium</taxon>
    </lineage>
</organism>
<feature type="domain" description="Disease resistance protein Roq1-like winged-helix" evidence="2">
    <location>
        <begin position="46"/>
        <end position="116"/>
    </location>
</feature>
<dbReference type="PANTHER" id="PTHR11017">
    <property type="entry name" value="LEUCINE-RICH REPEAT-CONTAINING PROTEIN"/>
    <property type="match status" value="1"/>
</dbReference>
<dbReference type="SUPFAM" id="SSF46785">
    <property type="entry name" value="Winged helix' DNA-binding domain"/>
    <property type="match status" value="1"/>
</dbReference>
<dbReference type="InterPro" id="IPR036390">
    <property type="entry name" value="WH_DNA-bd_sf"/>
</dbReference>
<evidence type="ECO:0000313" key="3">
    <source>
        <dbReference type="EMBL" id="MCH83762.1"/>
    </source>
</evidence>
<protein>
    <submittedName>
        <fullName evidence="3">TMV resistance protein N-like</fullName>
    </submittedName>
</protein>
<dbReference type="PANTHER" id="PTHR11017:SF570">
    <property type="entry name" value="DISEASE RESISTANCE PROTEIN (TIR-NBS CLASS)-RELATED"/>
    <property type="match status" value="1"/>
</dbReference>
<proteinExistence type="predicted"/>
<feature type="non-terminal residue" evidence="3">
    <location>
        <position position="1"/>
    </location>
</feature>
<keyword evidence="4" id="KW-1185">Reference proteome</keyword>
<dbReference type="InterPro" id="IPR058192">
    <property type="entry name" value="WHD_ROQ1-like"/>
</dbReference>
<evidence type="ECO:0000259" key="2">
    <source>
        <dbReference type="Pfam" id="PF23282"/>
    </source>
</evidence>
<keyword evidence="1" id="KW-0677">Repeat</keyword>
<dbReference type="AlphaFoldDB" id="A0A392M8F4"/>
<reference evidence="3 4" key="1">
    <citation type="journal article" date="2018" name="Front. Plant Sci.">
        <title>Red Clover (Trifolium pratense) and Zigzag Clover (T. medium) - A Picture of Genomic Similarities and Differences.</title>
        <authorList>
            <person name="Dluhosova J."/>
            <person name="Istvanek J."/>
            <person name="Nedelnik J."/>
            <person name="Repkova J."/>
        </authorList>
    </citation>
    <scope>NUCLEOTIDE SEQUENCE [LARGE SCALE GENOMIC DNA]</scope>
    <source>
        <strain evidence="4">cv. 10/8</strain>
        <tissue evidence="3">Leaf</tissue>
    </source>
</reference>
<dbReference type="EMBL" id="LXQA010005709">
    <property type="protein sequence ID" value="MCH83762.1"/>
    <property type="molecule type" value="Genomic_DNA"/>
</dbReference>
<dbReference type="Gene3D" id="1.10.8.430">
    <property type="entry name" value="Helical domain of apoptotic protease-activating factors"/>
    <property type="match status" value="1"/>
</dbReference>
<name>A0A392M8F4_9FABA</name>
<dbReference type="GO" id="GO:0006952">
    <property type="term" value="P:defense response"/>
    <property type="evidence" value="ECO:0007669"/>
    <property type="project" value="InterPro"/>
</dbReference>
<evidence type="ECO:0000313" key="4">
    <source>
        <dbReference type="Proteomes" id="UP000265520"/>
    </source>
</evidence>
<evidence type="ECO:0000256" key="1">
    <source>
        <dbReference type="ARBA" id="ARBA00022737"/>
    </source>
</evidence>
<dbReference type="Pfam" id="PF23282">
    <property type="entry name" value="WHD_ROQ1"/>
    <property type="match status" value="1"/>
</dbReference>
<comment type="caution">
    <text evidence="3">The sequence shown here is derived from an EMBL/GenBank/DDBJ whole genome shotgun (WGS) entry which is preliminary data.</text>
</comment>